<protein>
    <submittedName>
        <fullName evidence="2">Uncharacterized protein</fullName>
    </submittedName>
</protein>
<dbReference type="AlphaFoldDB" id="A0A0F9KT63"/>
<proteinExistence type="predicted"/>
<evidence type="ECO:0000256" key="1">
    <source>
        <dbReference type="SAM" id="MobiDB-lite"/>
    </source>
</evidence>
<sequence length="323" mass="33671">MVFGGGARRREATRDAVTQEQQRAEAELAAAEAPAVETVATVDEVTPPEQQRVEAEIAAAPVEPVVAVTPPEQQRVEAGIEAAIEATEPAPPTPPTPAAPADAVAPPERFVVDVAQLPPGPAAGKALDPALAALVDSGASVKDILELADRSTGSFAGGVRDLLAPEIEAARALTGREQFNSFKSLGFVPEDAVFVQTDGTWGFTVPSEAPAPVFVAPRDFALDRADFVYLRATNPAIADVVTDEGINVAFRRHGDVLSSVRFERELQAISPELLTIFREQGVDAYLDAAAERIASREPTAAARAVLAAFGGDPAAAIEAGEIA</sequence>
<organism evidence="2">
    <name type="scientific">marine sediment metagenome</name>
    <dbReference type="NCBI Taxonomy" id="412755"/>
    <lineage>
        <taxon>unclassified sequences</taxon>
        <taxon>metagenomes</taxon>
        <taxon>ecological metagenomes</taxon>
    </lineage>
</organism>
<evidence type="ECO:0000313" key="2">
    <source>
        <dbReference type="EMBL" id="KKM84888.1"/>
    </source>
</evidence>
<feature type="region of interest" description="Disordered" evidence="1">
    <location>
        <begin position="1"/>
        <end position="32"/>
    </location>
</feature>
<reference evidence="2" key="1">
    <citation type="journal article" date="2015" name="Nature">
        <title>Complex archaea that bridge the gap between prokaryotes and eukaryotes.</title>
        <authorList>
            <person name="Spang A."/>
            <person name="Saw J.H."/>
            <person name="Jorgensen S.L."/>
            <person name="Zaremba-Niedzwiedzka K."/>
            <person name="Martijn J."/>
            <person name="Lind A.E."/>
            <person name="van Eijk R."/>
            <person name="Schleper C."/>
            <person name="Guy L."/>
            <person name="Ettema T.J."/>
        </authorList>
    </citation>
    <scope>NUCLEOTIDE SEQUENCE</scope>
</reference>
<gene>
    <name evidence="2" type="ORF">LCGC14_1294600</name>
</gene>
<comment type="caution">
    <text evidence="2">The sequence shown here is derived from an EMBL/GenBank/DDBJ whole genome shotgun (WGS) entry which is preliminary data.</text>
</comment>
<dbReference type="EMBL" id="LAZR01007498">
    <property type="protein sequence ID" value="KKM84888.1"/>
    <property type="molecule type" value="Genomic_DNA"/>
</dbReference>
<name>A0A0F9KT63_9ZZZZ</name>
<feature type="non-terminal residue" evidence="2">
    <location>
        <position position="323"/>
    </location>
</feature>
<accession>A0A0F9KT63</accession>